<evidence type="ECO:0000256" key="8">
    <source>
        <dbReference type="SAM" id="Phobius"/>
    </source>
</evidence>
<comment type="pathway">
    <text evidence="2">Carotenoid biosynthesis.</text>
</comment>
<evidence type="ECO:0000256" key="5">
    <source>
        <dbReference type="ARBA" id="ARBA00022989"/>
    </source>
</evidence>
<evidence type="ECO:0000313" key="10">
    <source>
        <dbReference type="EMBL" id="PMQ21215.1"/>
    </source>
</evidence>
<dbReference type="GO" id="GO:0016020">
    <property type="term" value="C:membrane"/>
    <property type="evidence" value="ECO:0007669"/>
    <property type="project" value="UniProtKB-SubCell"/>
</dbReference>
<dbReference type="GO" id="GO:0045436">
    <property type="term" value="F:lycopene beta cyclase activity"/>
    <property type="evidence" value="ECO:0007669"/>
    <property type="project" value="UniProtKB-ARBA"/>
</dbReference>
<reference evidence="10 11" key="1">
    <citation type="journal article" date="2017" name="Elife">
        <title>Extensive horizontal gene transfer in cheese-associated bacteria.</title>
        <authorList>
            <person name="Bonham K.S."/>
            <person name="Wolfe B.E."/>
            <person name="Dutton R.J."/>
        </authorList>
    </citation>
    <scope>NUCLEOTIDE SEQUENCE [LARGE SCALE GENOMIC DNA]</scope>
    <source>
        <strain evidence="10 11">JB182</strain>
    </source>
</reference>
<dbReference type="InterPro" id="IPR017825">
    <property type="entry name" value="Lycopene_cyclase_dom"/>
</dbReference>
<proteinExistence type="predicted"/>
<evidence type="ECO:0000256" key="2">
    <source>
        <dbReference type="ARBA" id="ARBA00004829"/>
    </source>
</evidence>
<comment type="subcellular location">
    <subcellularLocation>
        <location evidence="1">Membrane</location>
        <topology evidence="1">Multi-pass membrane protein</topology>
    </subcellularLocation>
</comment>
<dbReference type="GO" id="GO:0016117">
    <property type="term" value="P:carotenoid biosynthetic process"/>
    <property type="evidence" value="ECO:0007669"/>
    <property type="project" value="UniProtKB-KW"/>
</dbReference>
<keyword evidence="5 8" id="KW-1133">Transmembrane helix</keyword>
<keyword evidence="4" id="KW-0125">Carotenoid biosynthesis</keyword>
<evidence type="ECO:0000256" key="6">
    <source>
        <dbReference type="ARBA" id="ARBA00023136"/>
    </source>
</evidence>
<gene>
    <name evidence="10" type="ORF">CIK84_06515</name>
</gene>
<dbReference type="Pfam" id="PF18916">
    <property type="entry name" value="Lycopene_cyc"/>
    <property type="match status" value="1"/>
</dbReference>
<keyword evidence="7" id="KW-0413">Isomerase</keyword>
<dbReference type="Proteomes" id="UP000235739">
    <property type="component" value="Unassembled WGS sequence"/>
</dbReference>
<keyword evidence="6 8" id="KW-0472">Membrane</keyword>
<accession>A0A2N7S4Y3</accession>
<name>A0A2N7S4Y3_9MICC</name>
<evidence type="ECO:0000313" key="11">
    <source>
        <dbReference type="Proteomes" id="UP000235739"/>
    </source>
</evidence>
<feature type="transmembrane region" description="Helical" evidence="8">
    <location>
        <begin position="79"/>
        <end position="96"/>
    </location>
</feature>
<feature type="transmembrane region" description="Helical" evidence="8">
    <location>
        <begin position="38"/>
        <end position="59"/>
    </location>
</feature>
<feature type="domain" description="Lycopene cyclase" evidence="9">
    <location>
        <begin position="7"/>
        <end position="90"/>
    </location>
</feature>
<evidence type="ECO:0000256" key="7">
    <source>
        <dbReference type="ARBA" id="ARBA00023235"/>
    </source>
</evidence>
<evidence type="ECO:0000256" key="4">
    <source>
        <dbReference type="ARBA" id="ARBA00022746"/>
    </source>
</evidence>
<evidence type="ECO:0000259" key="9">
    <source>
        <dbReference type="Pfam" id="PF18916"/>
    </source>
</evidence>
<dbReference type="GO" id="GO:0016872">
    <property type="term" value="F:intramolecular lyase activity"/>
    <property type="evidence" value="ECO:0007669"/>
    <property type="project" value="InterPro"/>
</dbReference>
<sequence>MFLEMSVIFLAAAAAVFAAGMAVGKQSLRSVVKPLGAAMALMLALTAVFDNLMIAAGLFGYGSGTLTGWRIGLAPIEDFFYAACAVLLVPGLWWLLGFGSTGSSTSASEGSTSRKDGS</sequence>
<dbReference type="EMBL" id="PNQX01000001">
    <property type="protein sequence ID" value="PMQ21215.1"/>
    <property type="molecule type" value="Genomic_DNA"/>
</dbReference>
<comment type="caution">
    <text evidence="10">The sequence shown here is derived from an EMBL/GenBank/DDBJ whole genome shotgun (WGS) entry which is preliminary data.</text>
</comment>
<keyword evidence="3 8" id="KW-0812">Transmembrane</keyword>
<dbReference type="AlphaFoldDB" id="A0A2N7S4Y3"/>
<organism evidence="10 11">
    <name type="scientific">Glutamicibacter arilaitensis</name>
    <dbReference type="NCBI Taxonomy" id="256701"/>
    <lineage>
        <taxon>Bacteria</taxon>
        <taxon>Bacillati</taxon>
        <taxon>Actinomycetota</taxon>
        <taxon>Actinomycetes</taxon>
        <taxon>Micrococcales</taxon>
        <taxon>Micrococcaceae</taxon>
        <taxon>Glutamicibacter</taxon>
    </lineage>
</organism>
<dbReference type="RefSeq" id="WP_102597847.1">
    <property type="nucleotide sequence ID" value="NZ_PNQX01000001.1"/>
</dbReference>
<evidence type="ECO:0000256" key="1">
    <source>
        <dbReference type="ARBA" id="ARBA00004141"/>
    </source>
</evidence>
<evidence type="ECO:0000256" key="3">
    <source>
        <dbReference type="ARBA" id="ARBA00022692"/>
    </source>
</evidence>
<dbReference type="NCBIfam" id="TIGR03462">
    <property type="entry name" value="CarR_dom_SF"/>
    <property type="match status" value="1"/>
</dbReference>
<protein>
    <submittedName>
        <fullName evidence="10">Lycopene cyclase domain-containing protein</fullName>
    </submittedName>
</protein>